<dbReference type="InterPro" id="IPR001647">
    <property type="entry name" value="HTH_TetR"/>
</dbReference>
<dbReference type="InterPro" id="IPR009057">
    <property type="entry name" value="Homeodomain-like_sf"/>
</dbReference>
<feature type="domain" description="HTH tetR-type" evidence="3">
    <location>
        <begin position="9"/>
        <end position="69"/>
    </location>
</feature>
<dbReference type="Pfam" id="PF14278">
    <property type="entry name" value="TetR_C_8"/>
    <property type="match status" value="1"/>
</dbReference>
<evidence type="ECO:0000259" key="3">
    <source>
        <dbReference type="PROSITE" id="PS50977"/>
    </source>
</evidence>
<keyword evidence="5" id="KW-1185">Reference proteome</keyword>
<evidence type="ECO:0000256" key="2">
    <source>
        <dbReference type="PROSITE-ProRule" id="PRU00335"/>
    </source>
</evidence>
<dbReference type="Pfam" id="PF00440">
    <property type="entry name" value="TetR_N"/>
    <property type="match status" value="1"/>
</dbReference>
<dbReference type="InterPro" id="IPR050624">
    <property type="entry name" value="HTH-type_Tx_Regulator"/>
</dbReference>
<reference evidence="4 5" key="1">
    <citation type="submission" date="2018-02" db="EMBL/GenBank/DDBJ databases">
        <title>Draft genome sequence of Streptococcus oricebi CCUG 70868T type strain.</title>
        <authorList>
            <person name="Mendez V."/>
            <person name="Salva-Serra F."/>
            <person name="Jaen-Luchoro D."/>
            <person name="Gonzales-Siles L."/>
            <person name="Karlsson R."/>
            <person name="Engstrom-Jakobsson H."/>
            <person name="Busquets A."/>
            <person name="Gomila M."/>
            <person name="Pineiro-Iglesias B."/>
            <person name="Bennasar-Figueras A."/>
            <person name="Seeger M."/>
            <person name="Moore E."/>
        </authorList>
    </citation>
    <scope>NUCLEOTIDE SEQUENCE [LARGE SCALE GENOMIC DNA]</scope>
    <source>
        <strain evidence="4 5">CCUG 70868</strain>
    </source>
</reference>
<organism evidence="4 5">
    <name type="scientific">Streptococcus oricebi</name>
    <dbReference type="NCBI Taxonomy" id="1547447"/>
    <lineage>
        <taxon>Bacteria</taxon>
        <taxon>Bacillati</taxon>
        <taxon>Bacillota</taxon>
        <taxon>Bacilli</taxon>
        <taxon>Lactobacillales</taxon>
        <taxon>Streptococcaceae</taxon>
        <taxon>Streptococcus</taxon>
    </lineage>
</organism>
<dbReference type="PANTHER" id="PTHR43479:SF11">
    <property type="entry name" value="ACREF_ENVCD OPERON REPRESSOR-RELATED"/>
    <property type="match status" value="1"/>
</dbReference>
<dbReference type="PROSITE" id="PS50977">
    <property type="entry name" value="HTH_TETR_2"/>
    <property type="match status" value="1"/>
</dbReference>
<evidence type="ECO:0000313" key="5">
    <source>
        <dbReference type="Proteomes" id="UP001519296"/>
    </source>
</evidence>
<evidence type="ECO:0000256" key="1">
    <source>
        <dbReference type="ARBA" id="ARBA00023125"/>
    </source>
</evidence>
<dbReference type="Proteomes" id="UP001519296">
    <property type="component" value="Unassembled WGS sequence"/>
</dbReference>
<comment type="caution">
    <text evidence="4">The sequence shown here is derived from an EMBL/GenBank/DDBJ whole genome shotgun (WGS) entry which is preliminary data.</text>
</comment>
<accession>A0ABS5B3T4</accession>
<feature type="DNA-binding region" description="H-T-H motif" evidence="2">
    <location>
        <begin position="32"/>
        <end position="51"/>
    </location>
</feature>
<dbReference type="InterPro" id="IPR039532">
    <property type="entry name" value="TetR_C_Firmicutes"/>
</dbReference>
<dbReference type="SUPFAM" id="SSF46689">
    <property type="entry name" value="Homeodomain-like"/>
    <property type="match status" value="1"/>
</dbReference>
<dbReference type="Gene3D" id="1.10.357.10">
    <property type="entry name" value="Tetracycline Repressor, domain 2"/>
    <property type="match status" value="1"/>
</dbReference>
<evidence type="ECO:0000313" key="4">
    <source>
        <dbReference type="EMBL" id="MBP2623331.1"/>
    </source>
</evidence>
<protein>
    <submittedName>
        <fullName evidence="4">TetR/AcrR family transcriptional regulator</fullName>
    </submittedName>
</protein>
<sequence length="187" mass="22435">MDGKALQIHYSKEQLSAAFIELLKHNRYQEIPISEILDLAGISRRTFYRHFTNKKELLHYEMEKLIQKYLAQKDKLLAASCFEAMMTVSFEFWYQERELLQLFIRNQLFDQFLLKWNEHASDIYKSINGPWPITPHIDEHNLNYVTHFIVGGYYNLLYLWLQEENPEPPVKVAQDIRQMFQQIGVTF</sequence>
<gene>
    <name evidence="4" type="ORF">C4K46_05190</name>
</gene>
<dbReference type="PANTHER" id="PTHR43479">
    <property type="entry name" value="ACREF/ENVCD OPERON REPRESSOR-RELATED"/>
    <property type="match status" value="1"/>
</dbReference>
<dbReference type="EMBL" id="PRDG01000003">
    <property type="protein sequence ID" value="MBP2623331.1"/>
    <property type="molecule type" value="Genomic_DNA"/>
</dbReference>
<proteinExistence type="predicted"/>
<keyword evidence="1 2" id="KW-0238">DNA-binding</keyword>
<dbReference type="RefSeq" id="WP_209627834.1">
    <property type="nucleotide sequence ID" value="NZ_PRDG01000003.1"/>
</dbReference>
<name>A0ABS5B3T4_9STRE</name>